<dbReference type="RefSeq" id="WP_073075653.1">
    <property type="nucleotide sequence ID" value="NZ_FQXV01000001.1"/>
</dbReference>
<dbReference type="InterPro" id="IPR012341">
    <property type="entry name" value="6hp_glycosidase-like_sf"/>
</dbReference>
<dbReference type="PANTHER" id="PTHR37469:SF2">
    <property type="entry name" value="CELLOBIONIC ACID PHOSPHORYLASE"/>
    <property type="match status" value="1"/>
</dbReference>
<name>A0A1M5TDY7_9FIRM</name>
<dbReference type="PANTHER" id="PTHR37469">
    <property type="entry name" value="CELLOBIONIC ACID PHOSPHORYLASE-RELATED"/>
    <property type="match status" value="1"/>
</dbReference>
<dbReference type="Gene3D" id="2.60.420.10">
    <property type="entry name" value="Maltose phosphorylase, domain 3"/>
    <property type="match status" value="1"/>
</dbReference>
<dbReference type="STRING" id="1123282.SAMN02745823_00052"/>
<evidence type="ECO:0000256" key="1">
    <source>
        <dbReference type="ARBA" id="ARBA00022676"/>
    </source>
</evidence>
<keyword evidence="1" id="KW-0328">Glycosyltransferase</keyword>
<keyword evidence="8" id="KW-1185">Reference proteome</keyword>
<proteinExistence type="predicted"/>
<sequence length="2481" mass="272023">MSTYGNEEFIKLENLGQFAYDCGRTMTPGKPVSTFYTAKTAEKNLTTIKSVMQDAAAYAQAHVTIPQEVEWLLDNWYIAEREGKSAISDIKSSPKLKSTDKTRLVVGEAARALVSSGCGAVTGERIEVFLDAFQDAVFLSEAELSSFIPILRLALIEALACACKKLCHVINDGVVEDGLAPLLGRLFTALRFLSGFDASKILERVNRVERTLKLDPTGVYSEMDEQTRFLYRREIARLAEETSESEHHVAERVLLLSQSDSSHVGTYIFTKPLGLDKKRRTGASYVSLILLASLFIALLISFALDQPAISILLLLPVSEIVKNVVDYFVLKLFSPQRVPRLELEAGVPDEGRTLCVISVLLTSTDSGARAAGLLEEYRLLNRDAGPNLRFGILADLPDAAVPTLAEDEKVIRNAEEEIKRLNAIYGGGFFLFCRDRHYNARDRRYTSWERKRGAILELCRFLRGKASGMKCSAGIAEALAGTRYIIALDSDTRLCAGTARELIGSMLHPLNRPVVDTLHGIVTSGSGILQPRISVDLAAACQTDYTRVFAGQGGLDPYGGVTSDIYQNLFGTGSFSGKGIIDVDAYLGCLDNRFPENTVLSHDLLEGAYLRCGFAGDIELTDGYPAKVTTYYDRMHRWTRGDWQSLPWLKRRVKTADGNVQQNCLGQIDRWKIIDNLRRSLVPIFSFASIFLGMLLDNTDFVWAGLVAILAAASHLVIASTADIFRKNHGRVRYHSTVISGIGGQFIQTLVRLIFLPYEAWVCLNAIVTALYRMLISHRHLLAWVTAADSEKKTKNNFVAVLGRMWPVVVFSLIIVLFTHFPAAAAVGIVWALSPLLVIAISRDVRKKESLRPVDRLVLSRCAGDIWRYFEELLSPDDNFLPPDNFQEQPAVGVAHRTSPTNIGLALLSALAALDLGVTTREKAVGVISCIFETIKKLPKWNGHLYNWYDTTTLGILQPAYISTVDSGNFAGCLIALREGLKELGETALADTAQGLLSAMSFTPLFDEKRQLFYIGLDLTKNAPTEGWYDLLASEARQTSYLAIARGDVPRKHWRRLGRSLVAKDGYRGMASWTGTMFEYMMPELLLPCYQNSLIYESLKFCLYVQKKRADGIPWGMSESAFYAFDHALNYRYKAHGVQRLALKRGMGKEAVVSPYSTFLALQLDAKAAVRNIQRLQELGAEGRYGLYEAVDFTPNRLRSKDYEIVRTFMAHHLGMSLVAIDNVLRSGIMQRRFMRDREMAAFAELLQEKVPVGGIVLRQPPRDVPEKPVRLSSQSWGVSCDGIDYKNPRCTLLGNGAYNVIMAETGQSSSFWNGVTLTKTSFEPLGPDAGMSFYLSCGGELLPLLPSPVFDPQVRYSAELTGSCCKISAKSGSLSTSVTASVPENEAGELRTVEVLSTVQREAELICYFEPVLARQSDYDAHPAFSKLSLETMLHDNSVIVKRRPRAKGRGIALAFDASCPFSFDTSREKALGRGGIFALKSALAKEPSMSLGAVLDPCVLARVSLSLQPNVPYSVSLAVTTASTPQAASAAAKRILAVTEPAFYSRVDETAHRLGLSAEQLDRAMALLPLLIYHSPDRRIDAGLLPSLAKGQRGLWSLGVSGDLPIVTAAVESDGDIDASRELISWHRLLHDNGSAFDLVFLIRGGGDYRSTLRDALLDVLRKNDVEYRLGARGGIHLCDMASDAAGTVRAASAAFIPAGERLALPPRCEDMPPVTRPFSDAASGGALEYGYNSDNSFTFTINGQLPYNAWCHTLANEAFGYIATDAGTGHMWHLNARENKINRWLNDSLTTCGTETLKLVKDSAEISLFAAGDGLKCAVTYGFGWAEWKKTIDGATYTTTAFVPLDTAARVFIIEAADGAGLEVSYFTDLVLFPEASDGVYVKTSAEDGMLTAQNVYNVDFPDSVFRLAASSPVKSFTCSKNSALKGTYDGITGAGFVPCAAAVYRAVKSLVIVTGCDSPEKLRALADYAAARRKLRETTDYWACVATKLTVTTPDDGLNRYLNGWATYQTLACRIFGRSSLYQSGGAYGFRDQLQDICAVLDEAPEVARAHLLRAAAHQFEEGDVQHWWHPGANEENCGDKGVRTRCSDDLLWLPYALCEYIEKTGDRAVLGTPVRYLNSPPLNEDELERYEQPHLSGLSEPLLQHAVRAVDLVIARGTGCHGLCFIGSGDWNDGMNLVGAGGQGESVWLTWFAAITASRMAELCQGAGNPGAASRFLEAAAKFRADAENAWDGDWFMRGYYDDGAPLGSCASEECRIDSIAQSFAAFAGADPEKTKTALVSSVERLYDRDDRIVRLFDPPFENGGSTPGYIKGYSPGFRENGGQYTHGAVWLAMGLFMAGMKDEGLDILQALLPQGRPNEIYRTEPYVLAADVYSAPDHVGRGGWTWYTGAAGWYKRVALENLLGLRIKDGVLHVRPDLPGGWEGFEAVWRNGSRTYHILVKRGGRVTVTADGAPYSGGDVVIDEKLIPAGAENSQ</sequence>
<dbReference type="EMBL" id="FQXV01000001">
    <property type="protein sequence ID" value="SHH48939.1"/>
    <property type="molecule type" value="Genomic_DNA"/>
</dbReference>
<keyword evidence="3" id="KW-0472">Membrane</keyword>
<evidence type="ECO:0000313" key="8">
    <source>
        <dbReference type="Proteomes" id="UP000183995"/>
    </source>
</evidence>
<protein>
    <submittedName>
        <fullName evidence="7">Cyclic beta-1,2-glucan synthetase</fullName>
    </submittedName>
</protein>
<accession>A0A1M5TDY7</accession>
<dbReference type="GO" id="GO:0016757">
    <property type="term" value="F:glycosyltransferase activity"/>
    <property type="evidence" value="ECO:0007669"/>
    <property type="project" value="UniProtKB-KW"/>
</dbReference>
<dbReference type="InterPro" id="IPR033432">
    <property type="entry name" value="GH94_catalytic"/>
</dbReference>
<dbReference type="Gene3D" id="1.50.10.140">
    <property type="match status" value="1"/>
</dbReference>
<dbReference type="InterPro" id="IPR011013">
    <property type="entry name" value="Gal_mutarotase_sf_dom"/>
</dbReference>
<feature type="domain" description="Glycosyl hydrolase 94 supersandwich" evidence="4">
    <location>
        <begin position="1749"/>
        <end position="1925"/>
    </location>
</feature>
<dbReference type="Gene3D" id="1.50.10.10">
    <property type="match status" value="1"/>
</dbReference>
<feature type="domain" description="Glycosyl hydrolase 94 catalytic" evidence="6">
    <location>
        <begin position="1985"/>
        <end position="2410"/>
    </location>
</feature>
<dbReference type="Pfam" id="PF10091">
    <property type="entry name" value="Glycoamylase"/>
    <property type="match status" value="1"/>
</dbReference>
<dbReference type="Proteomes" id="UP000183995">
    <property type="component" value="Unassembled WGS sequence"/>
</dbReference>
<dbReference type="InterPro" id="IPR008928">
    <property type="entry name" value="6-hairpin_glycosidase_sf"/>
</dbReference>
<dbReference type="InterPro" id="IPR019282">
    <property type="entry name" value="Glycoamylase-like_cons_dom"/>
</dbReference>
<dbReference type="Pfam" id="PF17167">
    <property type="entry name" value="Glyco_hydro_94"/>
    <property type="match status" value="1"/>
</dbReference>
<evidence type="ECO:0000259" key="4">
    <source>
        <dbReference type="Pfam" id="PF06165"/>
    </source>
</evidence>
<organism evidence="7 8">
    <name type="scientific">Sporobacter termitidis DSM 10068</name>
    <dbReference type="NCBI Taxonomy" id="1123282"/>
    <lineage>
        <taxon>Bacteria</taxon>
        <taxon>Bacillati</taxon>
        <taxon>Bacillota</taxon>
        <taxon>Clostridia</taxon>
        <taxon>Eubacteriales</taxon>
        <taxon>Oscillospiraceae</taxon>
        <taxon>Sporobacter</taxon>
    </lineage>
</organism>
<dbReference type="InterPro" id="IPR010383">
    <property type="entry name" value="Glyco_hydrolase_94_b-supersand"/>
</dbReference>
<dbReference type="SUPFAM" id="SSF48208">
    <property type="entry name" value="Six-hairpin glycosidases"/>
    <property type="match status" value="1"/>
</dbReference>
<dbReference type="InterPro" id="IPR052047">
    <property type="entry name" value="GH94_Enzymes"/>
</dbReference>
<evidence type="ECO:0000256" key="3">
    <source>
        <dbReference type="SAM" id="Phobius"/>
    </source>
</evidence>
<evidence type="ECO:0000259" key="6">
    <source>
        <dbReference type="Pfam" id="PF17167"/>
    </source>
</evidence>
<feature type="transmembrane region" description="Helical" evidence="3">
    <location>
        <begin position="285"/>
        <end position="304"/>
    </location>
</feature>
<keyword evidence="2" id="KW-0808">Transferase</keyword>
<dbReference type="OrthoDB" id="9769991at2"/>
<feature type="transmembrane region" description="Helical" evidence="3">
    <location>
        <begin position="734"/>
        <end position="752"/>
    </location>
</feature>
<evidence type="ECO:0000256" key="2">
    <source>
        <dbReference type="ARBA" id="ARBA00022679"/>
    </source>
</evidence>
<dbReference type="GO" id="GO:0030246">
    <property type="term" value="F:carbohydrate binding"/>
    <property type="evidence" value="ECO:0007669"/>
    <property type="project" value="InterPro"/>
</dbReference>
<feature type="domain" description="Glycoamylase-like" evidence="5">
    <location>
        <begin position="1031"/>
        <end position="1236"/>
    </location>
</feature>
<dbReference type="SMART" id="SM01068">
    <property type="entry name" value="CBM_X"/>
    <property type="match status" value="1"/>
</dbReference>
<dbReference type="Pfam" id="PF06165">
    <property type="entry name" value="GH94_b-supersand"/>
    <property type="match status" value="2"/>
</dbReference>
<dbReference type="GO" id="GO:0005975">
    <property type="term" value="P:carbohydrate metabolic process"/>
    <property type="evidence" value="ECO:0007669"/>
    <property type="project" value="InterPro"/>
</dbReference>
<feature type="domain" description="Glycosyl hydrolase 94 supersandwich" evidence="4">
    <location>
        <begin position="1285"/>
        <end position="1537"/>
    </location>
</feature>
<reference evidence="7 8" key="1">
    <citation type="submission" date="2016-11" db="EMBL/GenBank/DDBJ databases">
        <authorList>
            <person name="Jaros S."/>
            <person name="Januszkiewicz K."/>
            <person name="Wedrychowicz H."/>
        </authorList>
    </citation>
    <scope>NUCLEOTIDE SEQUENCE [LARGE SCALE GENOMIC DNA]</scope>
    <source>
        <strain evidence="7 8">DSM 10068</strain>
    </source>
</reference>
<dbReference type="SUPFAM" id="SSF74650">
    <property type="entry name" value="Galactose mutarotase-like"/>
    <property type="match status" value="2"/>
</dbReference>
<evidence type="ECO:0000313" key="7">
    <source>
        <dbReference type="EMBL" id="SHH48939.1"/>
    </source>
</evidence>
<dbReference type="Gene3D" id="2.70.98.40">
    <property type="entry name" value="Glycoside hydrolase, family 65, N-terminal domain"/>
    <property type="match status" value="2"/>
</dbReference>
<evidence type="ECO:0000259" key="5">
    <source>
        <dbReference type="Pfam" id="PF10091"/>
    </source>
</evidence>
<keyword evidence="3" id="KW-0812">Transmembrane</keyword>
<gene>
    <name evidence="7" type="ORF">SAMN02745823_00052</name>
</gene>
<feature type="transmembrane region" description="Helical" evidence="3">
    <location>
        <begin position="702"/>
        <end position="722"/>
    </location>
</feature>
<dbReference type="InterPro" id="IPR037018">
    <property type="entry name" value="GH65_N"/>
</dbReference>
<keyword evidence="3" id="KW-1133">Transmembrane helix</keyword>